<evidence type="ECO:0000313" key="1">
    <source>
        <dbReference type="EMBL" id="TWB51049.1"/>
    </source>
</evidence>
<gene>
    <name evidence="1" type="ORF">FBZ92_122145</name>
</gene>
<reference evidence="1 2" key="1">
    <citation type="submission" date="2019-06" db="EMBL/GenBank/DDBJ databases">
        <title>Genomic Encyclopedia of Type Strains, Phase IV (KMG-V): Genome sequencing to study the core and pangenomes of soil and plant-associated prokaryotes.</title>
        <authorList>
            <person name="Whitman W."/>
        </authorList>
    </citation>
    <scope>NUCLEOTIDE SEQUENCE [LARGE SCALE GENOMIC DNA]</scope>
    <source>
        <strain evidence="1 2">BR 11140</strain>
    </source>
</reference>
<name>A0A560HZN1_9PROT</name>
<dbReference type="EMBL" id="VITT01000022">
    <property type="protein sequence ID" value="TWB51049.1"/>
    <property type="molecule type" value="Genomic_DNA"/>
</dbReference>
<dbReference type="OrthoDB" id="8704534at2"/>
<proteinExistence type="predicted"/>
<dbReference type="AlphaFoldDB" id="A0A560HZN1"/>
<comment type="caution">
    <text evidence="1">The sequence shown here is derived from an EMBL/GenBank/DDBJ whole genome shotgun (WGS) entry which is preliminary data.</text>
</comment>
<organism evidence="1 2">
    <name type="scientific">Nitrospirillum amazonense</name>
    <dbReference type="NCBI Taxonomy" id="28077"/>
    <lineage>
        <taxon>Bacteria</taxon>
        <taxon>Pseudomonadati</taxon>
        <taxon>Pseudomonadota</taxon>
        <taxon>Alphaproteobacteria</taxon>
        <taxon>Rhodospirillales</taxon>
        <taxon>Azospirillaceae</taxon>
        <taxon>Nitrospirillum</taxon>
    </lineage>
</organism>
<dbReference type="Proteomes" id="UP000318050">
    <property type="component" value="Unassembled WGS sequence"/>
</dbReference>
<protein>
    <submittedName>
        <fullName evidence="1">Uncharacterized protein</fullName>
    </submittedName>
</protein>
<evidence type="ECO:0000313" key="2">
    <source>
        <dbReference type="Proteomes" id="UP000318050"/>
    </source>
</evidence>
<sequence length="108" mass="12082">MDQERLKQSALELEDTSRRYAETDPEAKLFAGAVEGIIADVKAGKILAPMDRMTGLYKVYFFEGTLQKYRDLETAFANFDMELSGGETPEVRAILDKIAAIKMAQSLK</sequence>
<accession>A0A560HZN1</accession>